<feature type="domain" description="Tubby C-terminal" evidence="1">
    <location>
        <begin position="4"/>
        <end position="171"/>
    </location>
</feature>
<name>A0A3A1USI8_9BACL</name>
<dbReference type="RefSeq" id="WP_119600790.1">
    <property type="nucleotide sequence ID" value="NZ_QXQA01000010.1"/>
</dbReference>
<reference evidence="2 3" key="1">
    <citation type="submission" date="2018-09" db="EMBL/GenBank/DDBJ databases">
        <title>Paenibacillus aracenensis nov. sp. isolated from a cave in southern Spain.</title>
        <authorList>
            <person name="Jurado V."/>
            <person name="Gutierrez-Patricio S."/>
            <person name="Gonzalez-Pimentel J.L."/>
            <person name="Miller A.Z."/>
            <person name="Laiz L."/>
            <person name="Saiz-Jimenez C."/>
        </authorList>
    </citation>
    <scope>NUCLEOTIDE SEQUENCE [LARGE SCALE GENOMIC DNA]</scope>
    <source>
        <strain evidence="2 3">DSM 22867</strain>
    </source>
</reference>
<dbReference type="OrthoDB" id="2451847at2"/>
<comment type="caution">
    <text evidence="2">The sequence shown here is derived from an EMBL/GenBank/DDBJ whole genome shotgun (WGS) entry which is preliminary data.</text>
</comment>
<evidence type="ECO:0000259" key="1">
    <source>
        <dbReference type="Pfam" id="PF23728"/>
    </source>
</evidence>
<evidence type="ECO:0000313" key="3">
    <source>
        <dbReference type="Proteomes" id="UP000266482"/>
    </source>
</evidence>
<dbReference type="Proteomes" id="UP000266482">
    <property type="component" value="Unassembled WGS sequence"/>
</dbReference>
<dbReference type="Pfam" id="PF23728">
    <property type="entry name" value="Tubby_C_like"/>
    <property type="match status" value="1"/>
</dbReference>
<gene>
    <name evidence="2" type="ORF">D3P08_16430</name>
</gene>
<dbReference type="EMBL" id="QXQA01000010">
    <property type="protein sequence ID" value="RIX51498.1"/>
    <property type="molecule type" value="Genomic_DNA"/>
</dbReference>
<dbReference type="InterPro" id="IPR056944">
    <property type="entry name" value="Tubby_C-like"/>
</dbReference>
<protein>
    <recommendedName>
        <fullName evidence="1">Tubby C-terminal domain-containing protein</fullName>
    </recommendedName>
</protein>
<keyword evidence="3" id="KW-1185">Reference proteome</keyword>
<accession>A0A3A1USI8</accession>
<sequence>MQKYTYSPPKVKASTKLVPVIDGQNRAVCSFKRVYNHFFERLADSLLGFDYVVQLDVLSSDGRLRFRGKKLPRWGRTQYEITDCSSNETYRITYKSWQAVAPEFRITSNSGEYSVKKEPMGWAAFYDQGVEAARWKMKTTEMFKTYLEIDDHCPIQEPAFFVCLFQCLFYIGK</sequence>
<proteinExistence type="predicted"/>
<organism evidence="2 3">
    <name type="scientific">Paenibacillus nanensis</name>
    <dbReference type="NCBI Taxonomy" id="393251"/>
    <lineage>
        <taxon>Bacteria</taxon>
        <taxon>Bacillati</taxon>
        <taxon>Bacillota</taxon>
        <taxon>Bacilli</taxon>
        <taxon>Bacillales</taxon>
        <taxon>Paenibacillaceae</taxon>
        <taxon>Paenibacillus</taxon>
    </lineage>
</organism>
<dbReference type="AlphaFoldDB" id="A0A3A1USI8"/>
<evidence type="ECO:0000313" key="2">
    <source>
        <dbReference type="EMBL" id="RIX51498.1"/>
    </source>
</evidence>